<reference evidence="8" key="1">
    <citation type="submission" date="2021-08" db="EMBL/GenBank/DDBJ databases">
        <title>WGS assembly of Ceratopteris richardii.</title>
        <authorList>
            <person name="Marchant D.B."/>
            <person name="Chen G."/>
            <person name="Jenkins J."/>
            <person name="Shu S."/>
            <person name="Leebens-Mack J."/>
            <person name="Grimwood J."/>
            <person name="Schmutz J."/>
            <person name="Soltis P."/>
            <person name="Soltis D."/>
            <person name="Chen Z.-H."/>
        </authorList>
    </citation>
    <scope>NUCLEOTIDE SEQUENCE</scope>
    <source>
        <strain evidence="8">Whitten #5841</strain>
        <tissue evidence="8">Leaf</tissue>
    </source>
</reference>
<dbReference type="EC" id="3.1.3.2" evidence="5"/>
<keyword evidence="3 5" id="KW-0378">Hydrolase</keyword>
<dbReference type="GO" id="GO:0046872">
    <property type="term" value="F:metal ion binding"/>
    <property type="evidence" value="ECO:0007669"/>
    <property type="project" value="InterPro"/>
</dbReference>
<dbReference type="SUPFAM" id="SSF56300">
    <property type="entry name" value="Metallo-dependent phosphatases"/>
    <property type="match status" value="1"/>
</dbReference>
<keyword evidence="2 5" id="KW-0732">Signal</keyword>
<dbReference type="InterPro" id="IPR015914">
    <property type="entry name" value="PAPs_N"/>
</dbReference>
<feature type="domain" description="Calcineurin-like phosphoesterase" evidence="6">
    <location>
        <begin position="193"/>
        <end position="406"/>
    </location>
</feature>
<feature type="signal peptide" evidence="5">
    <location>
        <begin position="1"/>
        <end position="22"/>
    </location>
</feature>
<accession>A0A8T2Q8L5</accession>
<feature type="chain" id="PRO_5035968831" description="Purple acid phosphatase" evidence="5">
    <location>
        <begin position="23"/>
        <end position="433"/>
    </location>
</feature>
<gene>
    <name evidence="8" type="ORF">KP509_37G052100</name>
</gene>
<protein>
    <recommendedName>
        <fullName evidence="5">Purple acid phosphatase</fullName>
        <ecNumber evidence="5">3.1.3.2</ecNumber>
    </recommendedName>
</protein>
<dbReference type="CDD" id="cd00839">
    <property type="entry name" value="MPP_PAPs"/>
    <property type="match status" value="1"/>
</dbReference>
<dbReference type="InterPro" id="IPR029052">
    <property type="entry name" value="Metallo-depent_PP-like"/>
</dbReference>
<dbReference type="EMBL" id="CM035442">
    <property type="protein sequence ID" value="KAH7280089.1"/>
    <property type="molecule type" value="Genomic_DNA"/>
</dbReference>
<dbReference type="InterPro" id="IPR039331">
    <property type="entry name" value="PAPs-like"/>
</dbReference>
<keyword evidence="4" id="KW-0325">Glycoprotein</keyword>
<evidence type="ECO:0000256" key="4">
    <source>
        <dbReference type="ARBA" id="ARBA00023180"/>
    </source>
</evidence>
<dbReference type="PANTHER" id="PTHR22953">
    <property type="entry name" value="ACID PHOSPHATASE RELATED"/>
    <property type="match status" value="1"/>
</dbReference>
<dbReference type="AlphaFoldDB" id="A0A8T2Q8L5"/>
<dbReference type="Proteomes" id="UP000825935">
    <property type="component" value="Chromosome 37"/>
</dbReference>
<evidence type="ECO:0000256" key="1">
    <source>
        <dbReference type="ARBA" id="ARBA00008723"/>
    </source>
</evidence>
<dbReference type="InterPro" id="IPR041792">
    <property type="entry name" value="MPP_PAP"/>
</dbReference>
<organism evidence="8 9">
    <name type="scientific">Ceratopteris richardii</name>
    <name type="common">Triangle waterfern</name>
    <dbReference type="NCBI Taxonomy" id="49495"/>
    <lineage>
        <taxon>Eukaryota</taxon>
        <taxon>Viridiplantae</taxon>
        <taxon>Streptophyta</taxon>
        <taxon>Embryophyta</taxon>
        <taxon>Tracheophyta</taxon>
        <taxon>Polypodiopsida</taxon>
        <taxon>Polypodiidae</taxon>
        <taxon>Polypodiales</taxon>
        <taxon>Pteridineae</taxon>
        <taxon>Pteridaceae</taxon>
        <taxon>Parkerioideae</taxon>
        <taxon>Ceratopteris</taxon>
    </lineage>
</organism>
<evidence type="ECO:0000256" key="2">
    <source>
        <dbReference type="ARBA" id="ARBA00022729"/>
    </source>
</evidence>
<dbReference type="OrthoDB" id="45007at2759"/>
<dbReference type="GO" id="GO:0003993">
    <property type="term" value="F:acid phosphatase activity"/>
    <property type="evidence" value="ECO:0007669"/>
    <property type="project" value="UniProtKB-EC"/>
</dbReference>
<feature type="domain" description="Purple acid phosphatase N-terminal" evidence="7">
    <location>
        <begin position="70"/>
        <end position="181"/>
    </location>
</feature>
<comment type="catalytic activity">
    <reaction evidence="5">
        <text>a phosphate monoester + H2O = an alcohol + phosphate</text>
        <dbReference type="Rhea" id="RHEA:15017"/>
        <dbReference type="ChEBI" id="CHEBI:15377"/>
        <dbReference type="ChEBI" id="CHEBI:30879"/>
        <dbReference type="ChEBI" id="CHEBI:43474"/>
        <dbReference type="ChEBI" id="CHEBI:67140"/>
        <dbReference type="EC" id="3.1.3.2"/>
    </reaction>
</comment>
<sequence length="433" mass="48236">MAAVSLHVTMLLLWLGALAGSAMEGLSIPSTSDGPFLPRTVLFDPTLQPGSDDLPHSDPRLVKRVPLIYPEQIALALSTPDAMWVSWITGDAQIGEQVIPLDPTSVSSEVHYGTESGNLTFISTGTAEVYNQIYPYEGLLNYTSGIIHHVRIQGLAENTTYYCRCGDSARFAMSDEHTFRTLPYPGPDNYPSRIAIVGDLGLTYNSSSTLDLIASNGPSLLLMLGDFSYANQYTTAGTKGASCYSCEFPNSPTRESYQPHWDAWGRFMEPLVSTIPMIVIEGNHEIEPQADNVTFAAYKARFAVPHEESGSNSQLFYSFDADGIHFIMLGGYVDYNRTGEQFFWLKSDLEKVNREVTPWLVAAWHPPWYNSYRSHYQEAECMRLEMEDLLYEHGVDVVFAGHVHAYERCNIEFTTIDWTPVGLCISLLVMGVT</sequence>
<dbReference type="PANTHER" id="PTHR22953:SF153">
    <property type="entry name" value="PURPLE ACID PHOSPHATASE"/>
    <property type="match status" value="1"/>
</dbReference>
<dbReference type="InterPro" id="IPR004843">
    <property type="entry name" value="Calcineurin-like_PHP"/>
</dbReference>
<dbReference type="OMA" id="VIWMILI"/>
<comment type="similarity">
    <text evidence="1 5">Belongs to the metallophosphoesterase superfamily. Purple acid phosphatase family.</text>
</comment>
<dbReference type="InterPro" id="IPR008963">
    <property type="entry name" value="Purple_acid_Pase-like_N"/>
</dbReference>
<proteinExistence type="inferred from homology"/>
<dbReference type="Pfam" id="PF16656">
    <property type="entry name" value="Pur_ac_phosph_N"/>
    <property type="match status" value="1"/>
</dbReference>
<dbReference type="SUPFAM" id="SSF49363">
    <property type="entry name" value="Purple acid phosphatase, N-terminal domain"/>
    <property type="match status" value="1"/>
</dbReference>
<name>A0A8T2Q8L5_CERRI</name>
<comment type="caution">
    <text evidence="8">The sequence shown here is derived from an EMBL/GenBank/DDBJ whole genome shotgun (WGS) entry which is preliminary data.</text>
</comment>
<evidence type="ECO:0000256" key="5">
    <source>
        <dbReference type="RuleBase" id="RU361203"/>
    </source>
</evidence>
<evidence type="ECO:0000259" key="6">
    <source>
        <dbReference type="Pfam" id="PF00149"/>
    </source>
</evidence>
<dbReference type="Pfam" id="PF00149">
    <property type="entry name" value="Metallophos"/>
    <property type="match status" value="1"/>
</dbReference>
<evidence type="ECO:0000313" key="8">
    <source>
        <dbReference type="EMBL" id="KAH7280089.1"/>
    </source>
</evidence>
<dbReference type="Gene3D" id="2.60.40.380">
    <property type="entry name" value="Purple acid phosphatase-like, N-terminal"/>
    <property type="match status" value="1"/>
</dbReference>
<evidence type="ECO:0000259" key="7">
    <source>
        <dbReference type="Pfam" id="PF16656"/>
    </source>
</evidence>
<keyword evidence="9" id="KW-1185">Reference proteome</keyword>
<evidence type="ECO:0000256" key="3">
    <source>
        <dbReference type="ARBA" id="ARBA00022801"/>
    </source>
</evidence>
<dbReference type="Gene3D" id="3.60.21.10">
    <property type="match status" value="1"/>
</dbReference>
<evidence type="ECO:0000313" key="9">
    <source>
        <dbReference type="Proteomes" id="UP000825935"/>
    </source>
</evidence>